<dbReference type="InterPro" id="IPR036390">
    <property type="entry name" value="WH_DNA-bd_sf"/>
</dbReference>
<comment type="caution">
    <text evidence="2">The sequence shown here is derived from an EMBL/GenBank/DDBJ whole genome shotgun (WGS) entry which is preliminary data.</text>
</comment>
<dbReference type="EMBL" id="BAABDD010000002">
    <property type="protein sequence ID" value="GAA3729412.1"/>
    <property type="molecule type" value="Genomic_DNA"/>
</dbReference>
<dbReference type="Gene3D" id="1.10.10.10">
    <property type="entry name" value="Winged helix-like DNA-binding domain superfamily/Winged helix DNA-binding domain"/>
    <property type="match status" value="1"/>
</dbReference>
<gene>
    <name evidence="2" type="ORF">GCM10022402_07660</name>
</gene>
<evidence type="ECO:0000256" key="1">
    <source>
        <dbReference type="SAM" id="MobiDB-lite"/>
    </source>
</evidence>
<proteinExistence type="predicted"/>
<organism evidence="2 3">
    <name type="scientific">Salinactinospora qingdaonensis</name>
    <dbReference type="NCBI Taxonomy" id="702744"/>
    <lineage>
        <taxon>Bacteria</taxon>
        <taxon>Bacillati</taxon>
        <taxon>Actinomycetota</taxon>
        <taxon>Actinomycetes</taxon>
        <taxon>Streptosporangiales</taxon>
        <taxon>Nocardiopsidaceae</taxon>
        <taxon>Salinactinospora</taxon>
    </lineage>
</organism>
<reference evidence="3" key="1">
    <citation type="journal article" date="2019" name="Int. J. Syst. Evol. Microbiol.">
        <title>The Global Catalogue of Microorganisms (GCM) 10K type strain sequencing project: providing services to taxonomists for standard genome sequencing and annotation.</title>
        <authorList>
            <consortium name="The Broad Institute Genomics Platform"/>
            <consortium name="The Broad Institute Genome Sequencing Center for Infectious Disease"/>
            <person name="Wu L."/>
            <person name="Ma J."/>
        </authorList>
    </citation>
    <scope>NUCLEOTIDE SEQUENCE [LARGE SCALE GENOMIC DNA]</scope>
    <source>
        <strain evidence="3">JCM 17137</strain>
    </source>
</reference>
<protein>
    <submittedName>
        <fullName evidence="2">Helix-turn-helix domain-containing protein</fullName>
    </submittedName>
</protein>
<dbReference type="SUPFAM" id="SSF46785">
    <property type="entry name" value="Winged helix' DNA-binding domain"/>
    <property type="match status" value="1"/>
</dbReference>
<evidence type="ECO:0000313" key="2">
    <source>
        <dbReference type="EMBL" id="GAA3729412.1"/>
    </source>
</evidence>
<dbReference type="Proteomes" id="UP001500908">
    <property type="component" value="Unassembled WGS sequence"/>
</dbReference>
<sequence length="175" mass="19666">MVESSVDDLVRRLRELEERVAHLEAPAQPPGDTPTAPEPTEDRFWALNELKRLAEADQGGVLFTGFVNLSEEEKYEWQQGAHASDIVDWDWSELSDTIDALGHPVRLLLLQRVLTGTRGSAELRDDPALGTTGQLYHHLRRLVAAGWLQMSGRGRYRVPPSRVVPLLTILFAARH</sequence>
<evidence type="ECO:0000313" key="3">
    <source>
        <dbReference type="Proteomes" id="UP001500908"/>
    </source>
</evidence>
<feature type="region of interest" description="Disordered" evidence="1">
    <location>
        <begin position="21"/>
        <end position="40"/>
    </location>
</feature>
<dbReference type="InterPro" id="IPR036388">
    <property type="entry name" value="WH-like_DNA-bd_sf"/>
</dbReference>
<name>A0ABP7F3B8_9ACTN</name>
<dbReference type="RefSeq" id="WP_344967271.1">
    <property type="nucleotide sequence ID" value="NZ_BAABDD010000002.1"/>
</dbReference>
<accession>A0ABP7F3B8</accession>
<keyword evidence="3" id="KW-1185">Reference proteome</keyword>